<dbReference type="Proteomes" id="UP000662314">
    <property type="component" value="Unassembled WGS sequence"/>
</dbReference>
<accession>A0A8J7LEM1</accession>
<dbReference type="RefSeq" id="WP_214433873.1">
    <property type="nucleotide sequence ID" value="NZ_CAWPUQ010000004.1"/>
</dbReference>
<organism evidence="2 3">
    <name type="scientific">Dendronalium phyllosphericum CENA369</name>
    <dbReference type="NCBI Taxonomy" id="1725256"/>
    <lineage>
        <taxon>Bacteria</taxon>
        <taxon>Bacillati</taxon>
        <taxon>Cyanobacteriota</taxon>
        <taxon>Cyanophyceae</taxon>
        <taxon>Nostocales</taxon>
        <taxon>Nostocaceae</taxon>
        <taxon>Dendronalium</taxon>
        <taxon>Dendronalium phyllosphericum</taxon>
    </lineage>
</organism>
<keyword evidence="1" id="KW-0812">Transmembrane</keyword>
<evidence type="ECO:0000256" key="1">
    <source>
        <dbReference type="SAM" id="Phobius"/>
    </source>
</evidence>
<evidence type="ECO:0000313" key="3">
    <source>
        <dbReference type="Proteomes" id="UP000662314"/>
    </source>
</evidence>
<keyword evidence="3" id="KW-1185">Reference proteome</keyword>
<evidence type="ECO:0000313" key="2">
    <source>
        <dbReference type="EMBL" id="MBH8575077.1"/>
    </source>
</evidence>
<sequence>MEIVLVFFGCIFFAIIYVVLVQFTQGKEINKIENEQLKPVLENLYNNPKCVSQHKEFLVKLKGIDLKLDKFKESKLVYSPSENILKLLIKHLDKYPIDTLAHERFMNLVDRANQINEPGFKLLIQHLERNFDHPSANERFAQCINNSQFLTVVIFEPLLKYLDKYPTDPLVHKVFIQGVNKIILSGNNLSGRAYTKSLEILEKNSNNINAKKFVLDVGRWHFGKLRSGKVTIYDEQAIQNDIAVRSSQ</sequence>
<keyword evidence="1" id="KW-1133">Transmembrane helix</keyword>
<comment type="caution">
    <text evidence="2">The sequence shown here is derived from an EMBL/GenBank/DDBJ whole genome shotgun (WGS) entry which is preliminary data.</text>
</comment>
<dbReference type="EMBL" id="JAECZA010000101">
    <property type="protein sequence ID" value="MBH8575077.1"/>
    <property type="molecule type" value="Genomic_DNA"/>
</dbReference>
<reference evidence="2 3" key="1">
    <citation type="journal article" date="2021" name="Int. J. Syst. Evol. Microbiol.">
        <title>Amazonocrinis nigriterrae gen. nov., sp. nov., Atlanticothrix silvestris gen. nov., sp. nov. and Dendronalium phyllosphericum gen. nov., sp. nov., nostocacean cyanobacteria from Brazilian environments.</title>
        <authorList>
            <person name="Alvarenga D.O."/>
            <person name="Andreote A.P.D."/>
            <person name="Branco L.H.Z."/>
            <person name="Delbaje E."/>
            <person name="Cruz R.B."/>
            <person name="Varani A.M."/>
            <person name="Fiore M.F."/>
        </authorList>
    </citation>
    <scope>NUCLEOTIDE SEQUENCE [LARGE SCALE GENOMIC DNA]</scope>
    <source>
        <strain evidence="2 3">CENA369</strain>
    </source>
</reference>
<name>A0A8J7LEM1_9NOST</name>
<gene>
    <name evidence="2" type="ORF">I8752_19060</name>
</gene>
<dbReference type="AlphaFoldDB" id="A0A8J7LEM1"/>
<feature type="transmembrane region" description="Helical" evidence="1">
    <location>
        <begin position="6"/>
        <end position="23"/>
    </location>
</feature>
<keyword evidence="1" id="KW-0472">Membrane</keyword>
<proteinExistence type="predicted"/>
<protein>
    <submittedName>
        <fullName evidence="2">Uncharacterized protein</fullName>
    </submittedName>
</protein>